<reference evidence="3" key="1">
    <citation type="submission" date="2025-08" db="UniProtKB">
        <authorList>
            <consortium name="RefSeq"/>
        </authorList>
    </citation>
    <scope>IDENTIFICATION</scope>
</reference>
<evidence type="ECO:0000256" key="1">
    <source>
        <dbReference type="SAM" id="MobiDB-lite"/>
    </source>
</evidence>
<gene>
    <name evidence="3" type="primary">LOC107275100</name>
</gene>
<sequence length="307" mass="34668">MVTSRIPTCSCFYSNIKVLRTVMKKSTKKDGVDSSKRNSKSRKAQTTENTKDARALPENLGKTLKSKTLEEMIAAEGSVEKLIGSEGPSTSVMEFNDLTPQDLQDSLIRARENPVEPFKFLCGILDDVVSDQHISVESTKATDIDLQLAALTRRIELNRNLLDMTNQRVKEINYLTEKNKVLASRDLAYDEECFLKLKEAGDPGTTESVPETVHPGIDELRRTMDQTREMLRHVKKISNREMKIEDLPQDLVNHMSPSKKTSKEFKLENTKFKDKIQNQSIPNETENKGIVRESSASFVGEVSESLE</sequence>
<feature type="region of interest" description="Disordered" evidence="1">
    <location>
        <begin position="25"/>
        <end position="60"/>
    </location>
</feature>
<organism evidence="2 3">
    <name type="scientific">Cephus cinctus</name>
    <name type="common">Wheat stem sawfly</name>
    <dbReference type="NCBI Taxonomy" id="211228"/>
    <lineage>
        <taxon>Eukaryota</taxon>
        <taxon>Metazoa</taxon>
        <taxon>Ecdysozoa</taxon>
        <taxon>Arthropoda</taxon>
        <taxon>Hexapoda</taxon>
        <taxon>Insecta</taxon>
        <taxon>Pterygota</taxon>
        <taxon>Neoptera</taxon>
        <taxon>Endopterygota</taxon>
        <taxon>Hymenoptera</taxon>
        <taxon>Cephoidea</taxon>
        <taxon>Cephidae</taxon>
        <taxon>Cephus</taxon>
    </lineage>
</organism>
<dbReference type="RefSeq" id="XP_024935585.1">
    <property type="nucleotide sequence ID" value="XM_025079817.1"/>
</dbReference>
<feature type="compositionally biased region" description="Basic and acidic residues" evidence="1">
    <location>
        <begin position="261"/>
        <end position="276"/>
    </location>
</feature>
<dbReference type="Proteomes" id="UP000694920">
    <property type="component" value="Unplaced"/>
</dbReference>
<feature type="region of interest" description="Disordered" evidence="1">
    <location>
        <begin position="252"/>
        <end position="307"/>
    </location>
</feature>
<name>A0AAJ7VWA2_CEPCN</name>
<proteinExistence type="predicted"/>
<evidence type="ECO:0000313" key="3">
    <source>
        <dbReference type="RefSeq" id="XP_024935585.1"/>
    </source>
</evidence>
<accession>A0AAJ7VWA2</accession>
<evidence type="ECO:0000313" key="2">
    <source>
        <dbReference type="Proteomes" id="UP000694920"/>
    </source>
</evidence>
<protein>
    <submittedName>
        <fullName evidence="3">Uncharacterized protein LOC107275100 isoform X1</fullName>
    </submittedName>
</protein>
<dbReference type="GeneID" id="107275100"/>
<dbReference type="AlphaFoldDB" id="A0AAJ7VWA2"/>
<keyword evidence="2" id="KW-1185">Reference proteome</keyword>